<evidence type="ECO:0000313" key="1">
    <source>
        <dbReference type="EMBL" id="TDK27237.1"/>
    </source>
</evidence>
<name>A0A4R5U107_9GAMM</name>
<dbReference type="AlphaFoldDB" id="A0A4R5U107"/>
<dbReference type="SUPFAM" id="SSF51735">
    <property type="entry name" value="NAD(P)-binding Rossmann-fold domains"/>
    <property type="match status" value="1"/>
</dbReference>
<dbReference type="PRINTS" id="PR00081">
    <property type="entry name" value="GDHRDH"/>
</dbReference>
<proteinExistence type="predicted"/>
<dbReference type="InterPro" id="IPR036291">
    <property type="entry name" value="NAD(P)-bd_dom_sf"/>
</dbReference>
<dbReference type="GO" id="GO:0016491">
    <property type="term" value="F:oxidoreductase activity"/>
    <property type="evidence" value="ECO:0007669"/>
    <property type="project" value="TreeGrafter"/>
</dbReference>
<sequence>MNAPDATPPALDSFPDGGVALVVGASGGIGRALVDALSAGGRFACVLGTRRDGPLPLDLLREDSIAAAVEAAAARGEIRLAIDATGFLHDARFSPERSLRELQPDHLAQAFAINAIGPALLMKHLLPHLPRDGKSVFASLSARVGSIGDNRLGGWHAYRASKAALNQLMRTAAIELSRRAPQALCVALHPGTVDTALSAPFAKRGLDVHPPRIAAMHLLRVVDALDASATGGFFDWRGQPVPW</sequence>
<dbReference type="PANTHER" id="PTHR43544:SF12">
    <property type="entry name" value="NAD(P)-BINDING ROSSMANN-FOLD SUPERFAMILY PROTEIN"/>
    <property type="match status" value="1"/>
</dbReference>
<dbReference type="GO" id="GO:0005737">
    <property type="term" value="C:cytoplasm"/>
    <property type="evidence" value="ECO:0007669"/>
    <property type="project" value="TreeGrafter"/>
</dbReference>
<accession>A0A4R5U107</accession>
<evidence type="ECO:0000313" key="2">
    <source>
        <dbReference type="Proteomes" id="UP000294796"/>
    </source>
</evidence>
<dbReference type="PANTHER" id="PTHR43544">
    <property type="entry name" value="SHORT-CHAIN DEHYDROGENASE/REDUCTASE"/>
    <property type="match status" value="1"/>
</dbReference>
<protein>
    <submittedName>
        <fullName evidence="1">SDR family NAD(P)-dependent oxidoreductase</fullName>
    </submittedName>
</protein>
<dbReference type="EMBL" id="SMTF01000002">
    <property type="protein sequence ID" value="TDK27237.1"/>
    <property type="molecule type" value="Genomic_DNA"/>
</dbReference>
<dbReference type="RefSeq" id="WP_133320737.1">
    <property type="nucleotide sequence ID" value="NZ_SMTF01000002.1"/>
</dbReference>
<organism evidence="1 2">
    <name type="scientific">Luteimonas aestuarii</name>
    <dbReference type="NCBI Taxonomy" id="453837"/>
    <lineage>
        <taxon>Bacteria</taxon>
        <taxon>Pseudomonadati</taxon>
        <taxon>Pseudomonadota</taxon>
        <taxon>Gammaproteobacteria</taxon>
        <taxon>Lysobacterales</taxon>
        <taxon>Lysobacteraceae</taxon>
        <taxon>Luteimonas</taxon>
    </lineage>
</organism>
<reference evidence="1 2" key="1">
    <citation type="submission" date="2019-03" db="EMBL/GenBank/DDBJ databases">
        <title>Luteimonas zhaokaii sp.nov., isolated from the rectal contents of Plateau pika in Yushu, Qinghai Province, China.</title>
        <authorList>
            <person name="Zhang G."/>
        </authorList>
    </citation>
    <scope>NUCLEOTIDE SEQUENCE [LARGE SCALE GENOMIC DNA]</scope>
    <source>
        <strain evidence="1 2">B9</strain>
    </source>
</reference>
<dbReference type="InterPro" id="IPR051468">
    <property type="entry name" value="Fungal_SecMetab_SDRs"/>
</dbReference>
<keyword evidence="2" id="KW-1185">Reference proteome</keyword>
<dbReference type="Pfam" id="PF13561">
    <property type="entry name" value="adh_short_C2"/>
    <property type="match status" value="1"/>
</dbReference>
<dbReference type="Gene3D" id="3.40.50.720">
    <property type="entry name" value="NAD(P)-binding Rossmann-like Domain"/>
    <property type="match status" value="1"/>
</dbReference>
<dbReference type="Proteomes" id="UP000294796">
    <property type="component" value="Unassembled WGS sequence"/>
</dbReference>
<dbReference type="OrthoDB" id="5786478at2"/>
<comment type="caution">
    <text evidence="1">The sequence shown here is derived from an EMBL/GenBank/DDBJ whole genome shotgun (WGS) entry which is preliminary data.</text>
</comment>
<gene>
    <name evidence="1" type="ORF">E2F46_03270</name>
</gene>
<dbReference type="InterPro" id="IPR002347">
    <property type="entry name" value="SDR_fam"/>
</dbReference>